<organism evidence="1 2">
    <name type="scientific">Photobacterium toruni</name>
    <dbReference type="NCBI Taxonomy" id="1935446"/>
    <lineage>
        <taxon>Bacteria</taxon>
        <taxon>Pseudomonadati</taxon>
        <taxon>Pseudomonadota</taxon>
        <taxon>Gammaproteobacteria</taxon>
        <taxon>Vibrionales</taxon>
        <taxon>Vibrionaceae</taxon>
        <taxon>Photobacterium</taxon>
    </lineage>
</organism>
<accession>A0ABU6L8S6</accession>
<gene>
    <name evidence="1" type="ORF">VXS06_14570</name>
</gene>
<protein>
    <submittedName>
        <fullName evidence="1">Uncharacterized protein</fullName>
    </submittedName>
</protein>
<dbReference type="Proteomes" id="UP001306119">
    <property type="component" value="Unassembled WGS sequence"/>
</dbReference>
<reference evidence="1 2" key="1">
    <citation type="submission" date="2024-01" db="EMBL/GenBank/DDBJ databases">
        <title>Active colonisers of the gastrointestinal tract of Atlantic salmon farmed in a warm water region.</title>
        <authorList>
            <person name="Bowman J.P."/>
        </authorList>
    </citation>
    <scope>NUCLEOTIDE SEQUENCE [LARGE SCALE GENOMIC DNA]</scope>
    <source>
        <strain evidence="1 2">S3MW1</strain>
    </source>
</reference>
<dbReference type="EMBL" id="JAYXUG010000013">
    <property type="protein sequence ID" value="MEC6832988.1"/>
    <property type="molecule type" value="Genomic_DNA"/>
</dbReference>
<comment type="caution">
    <text evidence="1">The sequence shown here is derived from an EMBL/GenBank/DDBJ whole genome shotgun (WGS) entry which is preliminary data.</text>
</comment>
<proteinExistence type="predicted"/>
<name>A0ABU6L8S6_9GAMM</name>
<sequence length="65" mass="7156">MTELTEEQSIRNKIDDLYEDSNIPQEVKAKELALMAAVEILKLGQQGATITLKGSAKITIAIQQL</sequence>
<evidence type="ECO:0000313" key="2">
    <source>
        <dbReference type="Proteomes" id="UP001306119"/>
    </source>
</evidence>
<evidence type="ECO:0000313" key="1">
    <source>
        <dbReference type="EMBL" id="MEC6832988.1"/>
    </source>
</evidence>
<dbReference type="RefSeq" id="WP_327775289.1">
    <property type="nucleotide sequence ID" value="NZ_JAYXUG010000013.1"/>
</dbReference>
<keyword evidence="2" id="KW-1185">Reference proteome</keyword>